<evidence type="ECO:0000313" key="1">
    <source>
        <dbReference type="EMBL" id="KAJ3261197.1"/>
    </source>
</evidence>
<comment type="caution">
    <text evidence="1">The sequence shown here is derived from an EMBL/GenBank/DDBJ whole genome shotgun (WGS) entry which is preliminary data.</text>
</comment>
<proteinExistence type="predicted"/>
<sequence>MHLGKFMNLDSKKFKYQNNTVCNNAGIMGDVAGTITHANPTRAPLTTTWNWMGNSTEMAMTNLVIKCVVASLNPGATGKAMWQHLADIPLPTSGGSGTPSGVETTVPAQQTSVQAAGFLGPPNALLAIAGGLAVMAV</sequence>
<organism evidence="1 2">
    <name type="scientific">Boothiomyces macroporosus</name>
    <dbReference type="NCBI Taxonomy" id="261099"/>
    <lineage>
        <taxon>Eukaryota</taxon>
        <taxon>Fungi</taxon>
        <taxon>Fungi incertae sedis</taxon>
        <taxon>Chytridiomycota</taxon>
        <taxon>Chytridiomycota incertae sedis</taxon>
        <taxon>Chytridiomycetes</taxon>
        <taxon>Rhizophydiales</taxon>
        <taxon>Terramycetaceae</taxon>
        <taxon>Boothiomyces</taxon>
    </lineage>
</organism>
<dbReference type="AlphaFoldDB" id="A0AAD5YAP7"/>
<keyword evidence="2" id="KW-1185">Reference proteome</keyword>
<dbReference type="Proteomes" id="UP001210925">
    <property type="component" value="Unassembled WGS sequence"/>
</dbReference>
<name>A0AAD5YAP7_9FUNG</name>
<reference evidence="1" key="1">
    <citation type="submission" date="2020-05" db="EMBL/GenBank/DDBJ databases">
        <title>Phylogenomic resolution of chytrid fungi.</title>
        <authorList>
            <person name="Stajich J.E."/>
            <person name="Amses K."/>
            <person name="Simmons R."/>
            <person name="Seto K."/>
            <person name="Myers J."/>
            <person name="Bonds A."/>
            <person name="Quandt C.A."/>
            <person name="Barry K."/>
            <person name="Liu P."/>
            <person name="Grigoriev I."/>
            <person name="Longcore J.E."/>
            <person name="James T.Y."/>
        </authorList>
    </citation>
    <scope>NUCLEOTIDE SEQUENCE</scope>
    <source>
        <strain evidence="1">PLAUS21</strain>
    </source>
</reference>
<protein>
    <submittedName>
        <fullName evidence="1">Uncharacterized protein</fullName>
    </submittedName>
</protein>
<gene>
    <name evidence="1" type="ORF">HK103_006506</name>
</gene>
<dbReference type="EMBL" id="JADGKB010000007">
    <property type="protein sequence ID" value="KAJ3261197.1"/>
    <property type="molecule type" value="Genomic_DNA"/>
</dbReference>
<accession>A0AAD5YAP7</accession>
<evidence type="ECO:0000313" key="2">
    <source>
        <dbReference type="Proteomes" id="UP001210925"/>
    </source>
</evidence>